<keyword evidence="5 9" id="KW-0798">TonB box</keyword>
<dbReference type="AlphaFoldDB" id="A0A2D0MY54"/>
<comment type="caution">
    <text evidence="12">The sequence shown here is derived from an EMBL/GenBank/DDBJ whole genome shotgun (WGS) entry which is preliminary data.</text>
</comment>
<name>A0A2D0MY54_FLAN2</name>
<sequence>MKIPVLFLLALLPLWGLTGQDLTRNFLVANNDHNYIYVQPSSATENAVYLVDALKTLQKQYRVYFTYSNEIVNRQKVVFPNERSTSLEDKLQQMLHPLRLRFKKVRSNIFVITDRESELPMQTEILSDRKEAENQPEYRSKFEPVVPLKNARKTHVKLLEFPVSGVVMDNDGVPLIGVNVMVKGTAQGTITDVDGRFSLDVLNGNETLVFSYIGFETMEMPISRRSELTVTMLAASTSLDEIVVVGYGSMKKSDLTGAVSSISSEDLAESPASNLIEQSQGRLAGVDIVKSDGSPGSNTQIRIRGNRSINASNEPLFVIDGIPTTLSINDFNPNDIASIEVLKDASAVAIYGSRGANGVVLITTKRGKAGKGTVSYNGYYGFKEPYENIDVMNAQEYARFARVANGVDPNDASQDASFLGPVLAENIQQGISTNWLDEVLQTGTQQDHQLAFSGGTQGLRYYISGGYYDEEGVIRKSDYTRYSIRANLDADLSPKLNVGISSTANSDVRNVMSNNPYEASLRYVPIVEPYDADGNIIAFPNPNEGLLRSPLTQYAPGQWVNETKGYRVFTNLYGEYKLLPRLSYRLNFGTDLSTARRGTYTGDLDGDAPQGAIRNTQTFAYTIENILTYEQTVGDHNFNIVGLFSTQENNFESSNLSARGIPIGRSTFNALGSAAEITGIDSDLSEWGLLSYMGRINYRFKDRYLLTASGRADGSSRLAEGNKWAFFPAISAGWIVSEEGFMQNGPFSFLKLRLSYGEVGNTSINPFQTLGGLARTTYAFGNDEAFGFGQSEIANPDLKWEVSKTYNIGLDFGFFNNRLSGTLEIYNTDTEDLLLSRLLPITSGFGSVLQNIGSTRNRGWELTLSANIMDRPNSGFQWDMDFNVFSNNEEIIELFNGLSDDVGNQWFIGSPINVFYDFAFDGIWQADQADAALQYGQQPGDIRIQDVNGRGPDGELTKQPDGVINNDDRTILGSTVPDWSGGINTRIGFKGIDLAVLVYARQGQLLSSNFHNLSGNRWEGRYSAFNLNYYSPDNPTNDVPQPRAGGQPLYQSSIRYFDGSFVKIRSITLGYSLPKGIASKMGMSSLRLYGQATNPIIFSKYDIVDPETSNGVVGGNSPLTSSTFLFGVNVKF</sequence>
<evidence type="ECO:0000313" key="12">
    <source>
        <dbReference type="EMBL" id="PHN01056.1"/>
    </source>
</evidence>
<evidence type="ECO:0000256" key="8">
    <source>
        <dbReference type="PROSITE-ProRule" id="PRU01360"/>
    </source>
</evidence>
<organism evidence="12 13">
    <name type="scientific">Flavilitoribacter nigricans (strain ATCC 23147 / DSM 23189 / NBRC 102662 / NCIMB 1420 / SS-2)</name>
    <name type="common">Lewinella nigricans</name>
    <dbReference type="NCBI Taxonomy" id="1122177"/>
    <lineage>
        <taxon>Bacteria</taxon>
        <taxon>Pseudomonadati</taxon>
        <taxon>Bacteroidota</taxon>
        <taxon>Saprospiria</taxon>
        <taxon>Saprospirales</taxon>
        <taxon>Lewinellaceae</taxon>
        <taxon>Flavilitoribacter</taxon>
    </lineage>
</organism>
<dbReference type="SUPFAM" id="SSF49464">
    <property type="entry name" value="Carboxypeptidase regulatory domain-like"/>
    <property type="match status" value="1"/>
</dbReference>
<keyword evidence="13" id="KW-1185">Reference proteome</keyword>
<evidence type="ECO:0000256" key="4">
    <source>
        <dbReference type="ARBA" id="ARBA00022692"/>
    </source>
</evidence>
<dbReference type="Gene3D" id="2.40.170.20">
    <property type="entry name" value="TonB-dependent receptor, beta-barrel domain"/>
    <property type="match status" value="1"/>
</dbReference>
<gene>
    <name evidence="12" type="ORF">CRP01_38930</name>
</gene>
<dbReference type="Gene3D" id="2.60.40.1120">
    <property type="entry name" value="Carboxypeptidase-like, regulatory domain"/>
    <property type="match status" value="1"/>
</dbReference>
<comment type="subcellular location">
    <subcellularLocation>
        <location evidence="1 8">Cell outer membrane</location>
        <topology evidence="1 8">Multi-pass membrane protein</topology>
    </subcellularLocation>
</comment>
<evidence type="ECO:0000313" key="13">
    <source>
        <dbReference type="Proteomes" id="UP000223913"/>
    </source>
</evidence>
<dbReference type="FunFam" id="2.60.40.1120:FF:000003">
    <property type="entry name" value="Outer membrane protein Omp121"/>
    <property type="match status" value="1"/>
</dbReference>
<evidence type="ECO:0000256" key="1">
    <source>
        <dbReference type="ARBA" id="ARBA00004571"/>
    </source>
</evidence>
<accession>A0A2D0MY54</accession>
<evidence type="ECO:0000256" key="3">
    <source>
        <dbReference type="ARBA" id="ARBA00022452"/>
    </source>
</evidence>
<dbReference type="NCBIfam" id="TIGR04056">
    <property type="entry name" value="OMP_RagA_SusC"/>
    <property type="match status" value="1"/>
</dbReference>
<dbReference type="InterPro" id="IPR037066">
    <property type="entry name" value="Plug_dom_sf"/>
</dbReference>
<dbReference type="InterPro" id="IPR023996">
    <property type="entry name" value="TonB-dep_OMP_SusC/RagA"/>
</dbReference>
<keyword evidence="4 8" id="KW-0812">Transmembrane</keyword>
<comment type="similarity">
    <text evidence="8 9">Belongs to the TonB-dependent receptor family.</text>
</comment>
<dbReference type="PROSITE" id="PS52016">
    <property type="entry name" value="TONB_DEPENDENT_REC_3"/>
    <property type="match status" value="1"/>
</dbReference>
<evidence type="ECO:0000256" key="5">
    <source>
        <dbReference type="ARBA" id="ARBA00023077"/>
    </source>
</evidence>
<dbReference type="Pfam" id="PF00593">
    <property type="entry name" value="TonB_dep_Rec_b-barrel"/>
    <property type="match status" value="1"/>
</dbReference>
<keyword evidence="6 8" id="KW-0472">Membrane</keyword>
<dbReference type="OrthoDB" id="9768177at2"/>
<dbReference type="Proteomes" id="UP000223913">
    <property type="component" value="Unassembled WGS sequence"/>
</dbReference>
<feature type="domain" description="TonB-dependent receptor plug" evidence="11">
    <location>
        <begin position="252"/>
        <end position="359"/>
    </location>
</feature>
<dbReference type="RefSeq" id="WP_099155515.1">
    <property type="nucleotide sequence ID" value="NZ_PDUD01000064.1"/>
</dbReference>
<evidence type="ECO:0000256" key="9">
    <source>
        <dbReference type="RuleBase" id="RU003357"/>
    </source>
</evidence>
<dbReference type="InterPro" id="IPR000531">
    <property type="entry name" value="Beta-barrel_TonB"/>
</dbReference>
<dbReference type="GO" id="GO:0009279">
    <property type="term" value="C:cell outer membrane"/>
    <property type="evidence" value="ECO:0007669"/>
    <property type="project" value="UniProtKB-SubCell"/>
</dbReference>
<dbReference type="InterPro" id="IPR023997">
    <property type="entry name" value="TonB-dep_OMP_SusC/RagA_CS"/>
</dbReference>
<dbReference type="Pfam" id="PF07715">
    <property type="entry name" value="Plug"/>
    <property type="match status" value="1"/>
</dbReference>
<dbReference type="InterPro" id="IPR039426">
    <property type="entry name" value="TonB-dep_rcpt-like"/>
</dbReference>
<dbReference type="NCBIfam" id="TIGR04057">
    <property type="entry name" value="SusC_RagA_signa"/>
    <property type="match status" value="1"/>
</dbReference>
<dbReference type="InterPro" id="IPR008969">
    <property type="entry name" value="CarboxyPept-like_regulatory"/>
</dbReference>
<dbReference type="Pfam" id="PF13715">
    <property type="entry name" value="CarbopepD_reg_2"/>
    <property type="match status" value="1"/>
</dbReference>
<keyword evidence="7 8" id="KW-0998">Cell outer membrane</keyword>
<dbReference type="SUPFAM" id="SSF56935">
    <property type="entry name" value="Porins"/>
    <property type="match status" value="1"/>
</dbReference>
<dbReference type="InterPro" id="IPR012910">
    <property type="entry name" value="Plug_dom"/>
</dbReference>
<evidence type="ECO:0000256" key="6">
    <source>
        <dbReference type="ARBA" id="ARBA00023136"/>
    </source>
</evidence>
<reference evidence="12 13" key="1">
    <citation type="submission" date="2017-10" db="EMBL/GenBank/DDBJ databases">
        <title>The draft genome sequence of Lewinella nigricans NBRC 102662.</title>
        <authorList>
            <person name="Wang K."/>
        </authorList>
    </citation>
    <scope>NUCLEOTIDE SEQUENCE [LARGE SCALE GENOMIC DNA]</scope>
    <source>
        <strain evidence="12 13">NBRC 102662</strain>
    </source>
</reference>
<protein>
    <submittedName>
        <fullName evidence="12">SusC/RagA family TonB-linked outer membrane protein</fullName>
    </submittedName>
</protein>
<evidence type="ECO:0000259" key="10">
    <source>
        <dbReference type="Pfam" id="PF00593"/>
    </source>
</evidence>
<evidence type="ECO:0000256" key="2">
    <source>
        <dbReference type="ARBA" id="ARBA00022448"/>
    </source>
</evidence>
<proteinExistence type="inferred from homology"/>
<evidence type="ECO:0000259" key="11">
    <source>
        <dbReference type="Pfam" id="PF07715"/>
    </source>
</evidence>
<feature type="domain" description="TonB-dependent receptor-like beta-barrel" evidence="10">
    <location>
        <begin position="569"/>
        <end position="888"/>
    </location>
</feature>
<keyword evidence="3 8" id="KW-1134">Transmembrane beta strand</keyword>
<keyword evidence="2 8" id="KW-0813">Transport</keyword>
<dbReference type="Gene3D" id="2.170.130.10">
    <property type="entry name" value="TonB-dependent receptor, plug domain"/>
    <property type="match status" value="1"/>
</dbReference>
<dbReference type="FunFam" id="2.170.130.10:FF:000008">
    <property type="entry name" value="SusC/RagA family TonB-linked outer membrane protein"/>
    <property type="match status" value="1"/>
</dbReference>
<evidence type="ECO:0000256" key="7">
    <source>
        <dbReference type="ARBA" id="ARBA00023237"/>
    </source>
</evidence>
<dbReference type="EMBL" id="PDUD01000064">
    <property type="protein sequence ID" value="PHN01056.1"/>
    <property type="molecule type" value="Genomic_DNA"/>
</dbReference>
<dbReference type="InterPro" id="IPR036942">
    <property type="entry name" value="Beta-barrel_TonB_sf"/>
</dbReference>